<dbReference type="AlphaFoldDB" id="A0A3P6CUY1"/>
<evidence type="ECO:0008006" key="3">
    <source>
        <dbReference type="Google" id="ProtNLM"/>
    </source>
</evidence>
<reference evidence="2" key="1">
    <citation type="submission" date="2018-11" db="EMBL/GenBank/DDBJ databases">
        <authorList>
            <consortium name="Genoscope - CEA"/>
            <person name="William W."/>
        </authorList>
    </citation>
    <scope>NUCLEOTIDE SEQUENCE</scope>
</reference>
<protein>
    <recommendedName>
        <fullName evidence="3">Phytocyanin domain-containing protein</fullName>
    </recommendedName>
</protein>
<name>A0A3P6CUY1_BRACM</name>
<sequence length="64" mass="7122">MALIKSNAFFTSLMILALFGVSFGGTVHKVGDSSGWTMANVNYEAWASSKTFQVRRLFGFRIQQ</sequence>
<dbReference type="Gene3D" id="2.60.40.420">
    <property type="entry name" value="Cupredoxins - blue copper proteins"/>
    <property type="match status" value="1"/>
</dbReference>
<feature type="chain" id="PRO_5018323767" description="Phytocyanin domain-containing protein" evidence="1">
    <location>
        <begin position="25"/>
        <end position="64"/>
    </location>
</feature>
<organism evidence="2">
    <name type="scientific">Brassica campestris</name>
    <name type="common">Field mustard</name>
    <dbReference type="NCBI Taxonomy" id="3711"/>
    <lineage>
        <taxon>Eukaryota</taxon>
        <taxon>Viridiplantae</taxon>
        <taxon>Streptophyta</taxon>
        <taxon>Embryophyta</taxon>
        <taxon>Tracheophyta</taxon>
        <taxon>Spermatophyta</taxon>
        <taxon>Magnoliopsida</taxon>
        <taxon>eudicotyledons</taxon>
        <taxon>Gunneridae</taxon>
        <taxon>Pentapetalae</taxon>
        <taxon>rosids</taxon>
        <taxon>malvids</taxon>
        <taxon>Brassicales</taxon>
        <taxon>Brassicaceae</taxon>
        <taxon>Brassiceae</taxon>
        <taxon>Brassica</taxon>
    </lineage>
</organism>
<evidence type="ECO:0000256" key="1">
    <source>
        <dbReference type="SAM" id="SignalP"/>
    </source>
</evidence>
<keyword evidence="1" id="KW-0732">Signal</keyword>
<proteinExistence type="predicted"/>
<gene>
    <name evidence="2" type="ORF">BRAA04T17828Z</name>
</gene>
<accession>A0A3P6CUY1</accession>
<dbReference type="InterPro" id="IPR008972">
    <property type="entry name" value="Cupredoxin"/>
</dbReference>
<evidence type="ECO:0000313" key="2">
    <source>
        <dbReference type="EMBL" id="VDD14171.1"/>
    </source>
</evidence>
<feature type="signal peptide" evidence="1">
    <location>
        <begin position="1"/>
        <end position="24"/>
    </location>
</feature>
<dbReference type="EMBL" id="LR031576">
    <property type="protein sequence ID" value="VDD14171.1"/>
    <property type="molecule type" value="Genomic_DNA"/>
</dbReference>